<name>A0A8S1KGU2_PARPR</name>
<dbReference type="EMBL" id="CAJJDM010000011">
    <property type="protein sequence ID" value="CAD8050064.1"/>
    <property type="molecule type" value="Genomic_DNA"/>
</dbReference>
<dbReference type="OMA" id="YINDCRT"/>
<proteinExistence type="predicted"/>
<protein>
    <submittedName>
        <fullName evidence="2">Uncharacterized protein</fullName>
    </submittedName>
</protein>
<sequence>MLLTRENIEFYTQRRKQYCEDFLKLTNQFKPKLELLQKKLIASKQVIDGPSKSIPHQQKIKKVNKVLASLSKSKEVQQKIDKEMIRCSCQYKLDEVPNCNFNYSQTCNKIQQAMIPLIQNLQIQIQDKQEEILSDLDCADLYIKRDEFQKMKHKSKRLQQIIEKLQVMELKQEEKVYRESIKKLEKLDQAEDYDETLPYSKKALMSKKKIEVQALMDEERKQRKQFENERIREAIEEQKQKYQSLDNKIKTHYRKMGLQKRKLESMSDLREYINDCRTNSQIKLDSQNNLKQQQQLKSILNADKRFSITLFSTQMNSQNITPIACEINGLTAPIISNVNTQRTIINNFGKKTSQNFNKIKRRYHTLGQRLENGSNFDFQDNKLILL</sequence>
<evidence type="ECO:0000256" key="1">
    <source>
        <dbReference type="SAM" id="Coils"/>
    </source>
</evidence>
<accession>A0A8S1KGU2</accession>
<feature type="coiled-coil region" evidence="1">
    <location>
        <begin position="167"/>
        <end position="255"/>
    </location>
</feature>
<organism evidence="2 3">
    <name type="scientific">Paramecium primaurelia</name>
    <dbReference type="NCBI Taxonomy" id="5886"/>
    <lineage>
        <taxon>Eukaryota</taxon>
        <taxon>Sar</taxon>
        <taxon>Alveolata</taxon>
        <taxon>Ciliophora</taxon>
        <taxon>Intramacronucleata</taxon>
        <taxon>Oligohymenophorea</taxon>
        <taxon>Peniculida</taxon>
        <taxon>Parameciidae</taxon>
        <taxon>Paramecium</taxon>
    </lineage>
</organism>
<evidence type="ECO:0000313" key="2">
    <source>
        <dbReference type="EMBL" id="CAD8050064.1"/>
    </source>
</evidence>
<dbReference type="Proteomes" id="UP000688137">
    <property type="component" value="Unassembled WGS sequence"/>
</dbReference>
<gene>
    <name evidence="2" type="ORF">PPRIM_AZ9-3.1.T0140303</name>
</gene>
<reference evidence="2" key="1">
    <citation type="submission" date="2021-01" db="EMBL/GenBank/DDBJ databases">
        <authorList>
            <consortium name="Genoscope - CEA"/>
            <person name="William W."/>
        </authorList>
    </citation>
    <scope>NUCLEOTIDE SEQUENCE</scope>
</reference>
<keyword evidence="1" id="KW-0175">Coiled coil</keyword>
<comment type="caution">
    <text evidence="2">The sequence shown here is derived from an EMBL/GenBank/DDBJ whole genome shotgun (WGS) entry which is preliminary data.</text>
</comment>
<keyword evidence="3" id="KW-1185">Reference proteome</keyword>
<evidence type="ECO:0000313" key="3">
    <source>
        <dbReference type="Proteomes" id="UP000688137"/>
    </source>
</evidence>
<dbReference type="AlphaFoldDB" id="A0A8S1KGU2"/>